<reference evidence="2 3" key="1">
    <citation type="submission" date="2019-05" db="EMBL/GenBank/DDBJ databases">
        <title>Another draft genome of Portunus trituberculatus and its Hox gene families provides insights of decapod evolution.</title>
        <authorList>
            <person name="Jeong J.-H."/>
            <person name="Song I."/>
            <person name="Kim S."/>
            <person name="Choi T."/>
            <person name="Kim D."/>
            <person name="Ryu S."/>
            <person name="Kim W."/>
        </authorList>
    </citation>
    <scope>NUCLEOTIDE SEQUENCE [LARGE SCALE GENOMIC DNA]</scope>
    <source>
        <tissue evidence="2">Muscle</tissue>
    </source>
</reference>
<sequence>MLQTPGEGSSCGVAGALTWQPRGSRLEFIPWDYFTCIFLVNFLILRANLGMLGALGKARFLPWLPIKPICISYNSSPASVMHEQRRVTKIS</sequence>
<accession>A0A5B7ITH0</accession>
<name>A0A5B7ITH0_PORTR</name>
<dbReference type="AlphaFoldDB" id="A0A5B7ITH0"/>
<keyword evidence="1" id="KW-0472">Membrane</keyword>
<proteinExistence type="predicted"/>
<dbReference type="Proteomes" id="UP000324222">
    <property type="component" value="Unassembled WGS sequence"/>
</dbReference>
<dbReference type="EMBL" id="VSRR010069131">
    <property type="protein sequence ID" value="MPC85663.1"/>
    <property type="molecule type" value="Genomic_DNA"/>
</dbReference>
<organism evidence="2 3">
    <name type="scientific">Portunus trituberculatus</name>
    <name type="common">Swimming crab</name>
    <name type="synonym">Neptunus trituberculatus</name>
    <dbReference type="NCBI Taxonomy" id="210409"/>
    <lineage>
        <taxon>Eukaryota</taxon>
        <taxon>Metazoa</taxon>
        <taxon>Ecdysozoa</taxon>
        <taxon>Arthropoda</taxon>
        <taxon>Crustacea</taxon>
        <taxon>Multicrustacea</taxon>
        <taxon>Malacostraca</taxon>
        <taxon>Eumalacostraca</taxon>
        <taxon>Eucarida</taxon>
        <taxon>Decapoda</taxon>
        <taxon>Pleocyemata</taxon>
        <taxon>Brachyura</taxon>
        <taxon>Eubrachyura</taxon>
        <taxon>Portunoidea</taxon>
        <taxon>Portunidae</taxon>
        <taxon>Portuninae</taxon>
        <taxon>Portunus</taxon>
    </lineage>
</organism>
<feature type="transmembrane region" description="Helical" evidence="1">
    <location>
        <begin position="28"/>
        <end position="49"/>
    </location>
</feature>
<gene>
    <name evidence="2" type="ORF">E2C01_080445</name>
</gene>
<keyword evidence="1" id="KW-1133">Transmembrane helix</keyword>
<evidence type="ECO:0000313" key="3">
    <source>
        <dbReference type="Proteomes" id="UP000324222"/>
    </source>
</evidence>
<comment type="caution">
    <text evidence="2">The sequence shown here is derived from an EMBL/GenBank/DDBJ whole genome shotgun (WGS) entry which is preliminary data.</text>
</comment>
<protein>
    <submittedName>
        <fullName evidence="2">Uncharacterized protein</fullName>
    </submittedName>
</protein>
<keyword evidence="3" id="KW-1185">Reference proteome</keyword>
<evidence type="ECO:0000313" key="2">
    <source>
        <dbReference type="EMBL" id="MPC85663.1"/>
    </source>
</evidence>
<keyword evidence="1" id="KW-0812">Transmembrane</keyword>
<evidence type="ECO:0000256" key="1">
    <source>
        <dbReference type="SAM" id="Phobius"/>
    </source>
</evidence>